<evidence type="ECO:0000256" key="2">
    <source>
        <dbReference type="ARBA" id="ARBA00006448"/>
    </source>
</evidence>
<gene>
    <name evidence="10" type="ORF">NAG76_02380</name>
</gene>
<accession>A0A9J6ZG76</accession>
<feature type="domain" description="YetF C-terminal" evidence="8">
    <location>
        <begin position="82"/>
        <end position="215"/>
    </location>
</feature>
<evidence type="ECO:0000313" key="11">
    <source>
        <dbReference type="Proteomes" id="UP001056756"/>
    </source>
</evidence>
<feature type="transmembrane region" description="Helical" evidence="7">
    <location>
        <begin position="35"/>
        <end position="53"/>
    </location>
</feature>
<name>A0A9J6ZG76_9BACL</name>
<dbReference type="PANTHER" id="PTHR34582:SF7">
    <property type="entry name" value="UPF0702 TRANSMEMBRANE PROTEIN YDFS"/>
    <property type="match status" value="1"/>
</dbReference>
<comment type="subcellular location">
    <subcellularLocation>
        <location evidence="1">Cell membrane</location>
        <topology evidence="1">Multi-pass membrane protein</topology>
    </subcellularLocation>
</comment>
<protein>
    <submittedName>
        <fullName evidence="10">DUF421 domain-containing protein</fullName>
    </submittedName>
</protein>
<dbReference type="Pfam" id="PF04239">
    <property type="entry name" value="DUF421"/>
    <property type="match status" value="1"/>
</dbReference>
<dbReference type="InterPro" id="IPR023090">
    <property type="entry name" value="UPF0702_alpha/beta_dom_sf"/>
</dbReference>
<evidence type="ECO:0000259" key="9">
    <source>
        <dbReference type="Pfam" id="PF20730"/>
    </source>
</evidence>
<evidence type="ECO:0000256" key="3">
    <source>
        <dbReference type="ARBA" id="ARBA00022475"/>
    </source>
</evidence>
<feature type="transmembrane region" description="Helical" evidence="7">
    <location>
        <begin position="6"/>
        <end position="23"/>
    </location>
</feature>
<evidence type="ECO:0000256" key="6">
    <source>
        <dbReference type="ARBA" id="ARBA00023136"/>
    </source>
</evidence>
<comment type="similarity">
    <text evidence="2">Belongs to the UPF0702 family.</text>
</comment>
<dbReference type="Proteomes" id="UP001056756">
    <property type="component" value="Chromosome"/>
</dbReference>
<dbReference type="EMBL" id="CP097899">
    <property type="protein sequence ID" value="URN95125.1"/>
    <property type="molecule type" value="Genomic_DNA"/>
</dbReference>
<dbReference type="Pfam" id="PF20730">
    <property type="entry name" value="YetF_N"/>
    <property type="match status" value="1"/>
</dbReference>
<keyword evidence="3" id="KW-1003">Cell membrane</keyword>
<dbReference type="AlphaFoldDB" id="A0A9J6ZG76"/>
<dbReference type="GO" id="GO:0005886">
    <property type="term" value="C:plasma membrane"/>
    <property type="evidence" value="ECO:0007669"/>
    <property type="project" value="UniProtKB-SubCell"/>
</dbReference>
<evidence type="ECO:0000256" key="1">
    <source>
        <dbReference type="ARBA" id="ARBA00004651"/>
    </source>
</evidence>
<dbReference type="Gene3D" id="3.30.240.20">
    <property type="entry name" value="bsu07140 like domains"/>
    <property type="match status" value="2"/>
</dbReference>
<keyword evidence="6 7" id="KW-0472">Membrane</keyword>
<sequence>MPEYVLILIRSIVSFLVLLFLARIMGKKQLSQLTFFDYVVGITIGSIASTMSVDQNIKISNGLVSLIIWGVLPIILSLIGLKSRRFLQLTDGKPSIIIKDGEVLEETMKKNQMAIDELMMLLREKNVFKLDDVQMAVFEANGQLSVMKKPDMEPITPNFLGIKLKHENAPTLLIMDGHILHENLARLGYSKKWLIHEITQQGASTEKDVFIAQVDGNKKVYVDLYEDKCE</sequence>
<dbReference type="InterPro" id="IPR048454">
    <property type="entry name" value="YetF_N"/>
</dbReference>
<keyword evidence="5 7" id="KW-1133">Transmembrane helix</keyword>
<proteinExistence type="inferred from homology"/>
<dbReference type="PANTHER" id="PTHR34582">
    <property type="entry name" value="UPF0702 TRANSMEMBRANE PROTEIN YCAP"/>
    <property type="match status" value="1"/>
</dbReference>
<evidence type="ECO:0000259" key="8">
    <source>
        <dbReference type="Pfam" id="PF04239"/>
    </source>
</evidence>
<reference evidence="10" key="1">
    <citation type="submission" date="2022-05" db="EMBL/GenBank/DDBJ databases">
        <title>Novel bacterial taxa in a minimal lignocellulolytic consortium and its capacity to transform plastics disclosed by genome-resolved metagenomics.</title>
        <authorList>
            <person name="Rodriguez C.A.D."/>
            <person name="Diaz-Garcia L."/>
            <person name="Herrera K."/>
            <person name="Tarazona N.A."/>
            <person name="Sproer C."/>
            <person name="Overmann J."/>
            <person name="Jimenez D.J."/>
        </authorList>
    </citation>
    <scope>NUCLEOTIDE SEQUENCE</scope>
    <source>
        <strain evidence="10">MAG5</strain>
    </source>
</reference>
<evidence type="ECO:0000256" key="5">
    <source>
        <dbReference type="ARBA" id="ARBA00022989"/>
    </source>
</evidence>
<feature type="transmembrane region" description="Helical" evidence="7">
    <location>
        <begin position="59"/>
        <end position="81"/>
    </location>
</feature>
<dbReference type="InterPro" id="IPR007353">
    <property type="entry name" value="DUF421"/>
</dbReference>
<evidence type="ECO:0000256" key="4">
    <source>
        <dbReference type="ARBA" id="ARBA00022692"/>
    </source>
</evidence>
<dbReference type="KEGG" id="plig:NAG76_02380"/>
<evidence type="ECO:0000256" key="7">
    <source>
        <dbReference type="SAM" id="Phobius"/>
    </source>
</evidence>
<organism evidence="10 11">
    <name type="scientific">Candidatus Pristimantibacillus lignocellulolyticus</name>
    <dbReference type="NCBI Taxonomy" id="2994561"/>
    <lineage>
        <taxon>Bacteria</taxon>
        <taxon>Bacillati</taxon>
        <taxon>Bacillota</taxon>
        <taxon>Bacilli</taxon>
        <taxon>Bacillales</taxon>
        <taxon>Paenibacillaceae</taxon>
        <taxon>Candidatus Pristimantibacillus</taxon>
    </lineage>
</organism>
<feature type="domain" description="YetF-like N-terminal transmembrane" evidence="9">
    <location>
        <begin position="4"/>
        <end position="78"/>
    </location>
</feature>
<keyword evidence="4 7" id="KW-0812">Transmembrane</keyword>
<evidence type="ECO:0000313" key="10">
    <source>
        <dbReference type="EMBL" id="URN95125.1"/>
    </source>
</evidence>